<dbReference type="SUPFAM" id="SSF144217">
    <property type="entry name" value="CSL zinc finger"/>
    <property type="match status" value="1"/>
</dbReference>
<accession>A0A2A9MCW3</accession>
<feature type="compositionally biased region" description="Low complexity" evidence="3">
    <location>
        <begin position="40"/>
        <end position="51"/>
    </location>
</feature>
<dbReference type="InterPro" id="IPR007872">
    <property type="entry name" value="DPH_MB_dom"/>
</dbReference>
<comment type="caution">
    <text evidence="5">The sequence shown here is derived from an EMBL/GenBank/DDBJ whole genome shotgun (WGS) entry which is preliminary data.</text>
</comment>
<feature type="region of interest" description="Disordered" evidence="3">
    <location>
        <begin position="237"/>
        <end position="272"/>
    </location>
</feature>
<evidence type="ECO:0000256" key="2">
    <source>
        <dbReference type="ARBA" id="ARBA00023004"/>
    </source>
</evidence>
<gene>
    <name evidence="5" type="ORF">BESB_076540</name>
</gene>
<dbReference type="Proteomes" id="UP000224006">
    <property type="component" value="Chromosome VII"/>
</dbReference>
<organism evidence="5 6">
    <name type="scientific">Besnoitia besnoiti</name>
    <name type="common">Apicomplexan protozoan</name>
    <dbReference type="NCBI Taxonomy" id="94643"/>
    <lineage>
        <taxon>Eukaryota</taxon>
        <taxon>Sar</taxon>
        <taxon>Alveolata</taxon>
        <taxon>Apicomplexa</taxon>
        <taxon>Conoidasida</taxon>
        <taxon>Coccidia</taxon>
        <taxon>Eucoccidiorida</taxon>
        <taxon>Eimeriorina</taxon>
        <taxon>Sarcocystidae</taxon>
        <taxon>Besnoitia</taxon>
    </lineage>
</organism>
<protein>
    <recommendedName>
        <fullName evidence="4">DPH-type MB domain-containing protein</fullName>
    </recommendedName>
</protein>
<evidence type="ECO:0000313" key="6">
    <source>
        <dbReference type="Proteomes" id="UP000224006"/>
    </source>
</evidence>
<dbReference type="VEuPathDB" id="ToxoDB:BESB_076540"/>
<evidence type="ECO:0000256" key="1">
    <source>
        <dbReference type="ARBA" id="ARBA00022723"/>
    </source>
</evidence>
<dbReference type="GeneID" id="40312580"/>
<name>A0A2A9MCW3_BESBE</name>
<dbReference type="GO" id="GO:0046872">
    <property type="term" value="F:metal ion binding"/>
    <property type="evidence" value="ECO:0007669"/>
    <property type="project" value="UniProtKB-KW"/>
</dbReference>
<keyword evidence="6" id="KW-1185">Reference proteome</keyword>
<feature type="region of interest" description="Disordered" evidence="3">
    <location>
        <begin position="1"/>
        <end position="23"/>
    </location>
</feature>
<dbReference type="Gene3D" id="3.10.660.10">
    <property type="entry name" value="DPH Zinc finger"/>
    <property type="match status" value="1"/>
</dbReference>
<evidence type="ECO:0000259" key="4">
    <source>
        <dbReference type="PROSITE" id="PS51074"/>
    </source>
</evidence>
<dbReference type="InterPro" id="IPR036671">
    <property type="entry name" value="DPH_MB_sf"/>
</dbReference>
<feature type="compositionally biased region" description="Low complexity" evidence="3">
    <location>
        <begin position="65"/>
        <end position="74"/>
    </location>
</feature>
<feature type="compositionally biased region" description="Low complexity" evidence="3">
    <location>
        <begin position="10"/>
        <end position="23"/>
    </location>
</feature>
<reference evidence="5 6" key="1">
    <citation type="submission" date="2017-09" db="EMBL/GenBank/DDBJ databases">
        <title>Genome sequencing of Besnoitia besnoiti strain Bb-Ger1.</title>
        <authorList>
            <person name="Schares G."/>
            <person name="Venepally P."/>
            <person name="Lorenzi H.A."/>
        </authorList>
    </citation>
    <scope>NUCLEOTIDE SEQUENCE [LARGE SCALE GENOMIC DNA]</scope>
    <source>
        <strain evidence="5 6">Bb-Ger1</strain>
    </source>
</reference>
<feature type="region of interest" description="Disordered" evidence="3">
    <location>
        <begin position="156"/>
        <end position="192"/>
    </location>
</feature>
<feature type="region of interest" description="Disordered" evidence="3">
    <location>
        <begin position="38"/>
        <end position="74"/>
    </location>
</feature>
<feature type="compositionally biased region" description="Low complexity" evidence="3">
    <location>
        <begin position="244"/>
        <end position="269"/>
    </location>
</feature>
<proteinExistence type="predicted"/>
<dbReference type="EMBL" id="NWUJ01000008">
    <property type="protein sequence ID" value="PFH33437.1"/>
    <property type="molecule type" value="Genomic_DNA"/>
</dbReference>
<dbReference type="OrthoDB" id="66964at2759"/>
<keyword evidence="2" id="KW-0408">Iron</keyword>
<evidence type="ECO:0000256" key="3">
    <source>
        <dbReference type="SAM" id="MobiDB-lite"/>
    </source>
</evidence>
<sequence>MRSPDYVHGSSSTSTVTTSSTRSSITLVLQVPDAAPEVNSHASEFSETSSSQILAENRHRSRGEAVPGASGRVSSAAVTVAAESQGADRSPRIGAASGASFFSSHFASQFRTLRAAQRVFQADGQSFNEEIRGVRTDSGGEGGGDVCDLGRDAITGQEKLEEDEKADGRTDGTLEDGIQPESTANSSDHHLGEAGDEVYYERVSLCEFEYDDSSRTFYYPCPCGDLFEVSRETVEERVREASHSRTASPPSATGASADESSGSNSSTAAECDEEIEVEASCPSCSLKVQAFCTSSMLREILAEFEDTI</sequence>
<dbReference type="Pfam" id="PF05207">
    <property type="entry name" value="Zn_ribbon_CSL"/>
    <property type="match status" value="1"/>
</dbReference>
<dbReference type="AlphaFoldDB" id="A0A2A9MCW3"/>
<keyword evidence="1" id="KW-0479">Metal-binding</keyword>
<feature type="domain" description="DPH-type MB" evidence="4">
    <location>
        <begin position="199"/>
        <end position="293"/>
    </location>
</feature>
<dbReference type="PROSITE" id="PS51074">
    <property type="entry name" value="DPH_MB"/>
    <property type="match status" value="1"/>
</dbReference>
<evidence type="ECO:0000313" key="5">
    <source>
        <dbReference type="EMBL" id="PFH33437.1"/>
    </source>
</evidence>
<dbReference type="RefSeq" id="XP_029217446.1">
    <property type="nucleotide sequence ID" value="XM_029366015.1"/>
</dbReference>
<dbReference type="STRING" id="94643.A0A2A9MCW3"/>
<dbReference type="KEGG" id="bbes:BESB_076540"/>